<protein>
    <recommendedName>
        <fullName evidence="8">Glycosyltransferase family 92 protein</fullName>
        <ecNumber evidence="8">2.4.1.-</ecNumber>
    </recommendedName>
</protein>
<proteinExistence type="inferred from homology"/>
<accession>A0A921ZW37</accession>
<name>A0A921ZW37_MANSE</name>
<evidence type="ECO:0000256" key="2">
    <source>
        <dbReference type="ARBA" id="ARBA00007647"/>
    </source>
</evidence>
<evidence type="ECO:0000256" key="6">
    <source>
        <dbReference type="ARBA" id="ARBA00022989"/>
    </source>
</evidence>
<keyword evidence="7 8" id="KW-0472">Membrane</keyword>
<evidence type="ECO:0000313" key="9">
    <source>
        <dbReference type="EMBL" id="KAG6465342.1"/>
    </source>
</evidence>
<dbReference type="PANTHER" id="PTHR21461:SF83">
    <property type="entry name" value="GLYCOSYLTRANSFERASE FAMILY 92 PROTEIN"/>
    <property type="match status" value="1"/>
</dbReference>
<dbReference type="InterPro" id="IPR008166">
    <property type="entry name" value="Glyco_transf_92"/>
</dbReference>
<dbReference type="AlphaFoldDB" id="A0A921ZW37"/>
<reference evidence="9" key="1">
    <citation type="journal article" date="2016" name="Insect Biochem. Mol. Biol.">
        <title>Multifaceted biological insights from a draft genome sequence of the tobacco hornworm moth, Manduca sexta.</title>
        <authorList>
            <person name="Kanost M.R."/>
            <person name="Arrese E.L."/>
            <person name="Cao X."/>
            <person name="Chen Y.R."/>
            <person name="Chellapilla S."/>
            <person name="Goldsmith M.R."/>
            <person name="Grosse-Wilde E."/>
            <person name="Heckel D.G."/>
            <person name="Herndon N."/>
            <person name="Jiang H."/>
            <person name="Papanicolaou A."/>
            <person name="Qu J."/>
            <person name="Soulages J.L."/>
            <person name="Vogel H."/>
            <person name="Walters J."/>
            <person name="Waterhouse R.M."/>
            <person name="Ahn S.J."/>
            <person name="Almeida F.C."/>
            <person name="An C."/>
            <person name="Aqrawi P."/>
            <person name="Bretschneider A."/>
            <person name="Bryant W.B."/>
            <person name="Bucks S."/>
            <person name="Chao H."/>
            <person name="Chevignon G."/>
            <person name="Christen J.M."/>
            <person name="Clarke D.F."/>
            <person name="Dittmer N.T."/>
            <person name="Ferguson L.C.F."/>
            <person name="Garavelou S."/>
            <person name="Gordon K.H.J."/>
            <person name="Gunaratna R.T."/>
            <person name="Han Y."/>
            <person name="Hauser F."/>
            <person name="He Y."/>
            <person name="Heidel-Fischer H."/>
            <person name="Hirsh A."/>
            <person name="Hu Y."/>
            <person name="Jiang H."/>
            <person name="Kalra D."/>
            <person name="Klinner C."/>
            <person name="Konig C."/>
            <person name="Kovar C."/>
            <person name="Kroll A.R."/>
            <person name="Kuwar S.S."/>
            <person name="Lee S.L."/>
            <person name="Lehman R."/>
            <person name="Li K."/>
            <person name="Li Z."/>
            <person name="Liang H."/>
            <person name="Lovelace S."/>
            <person name="Lu Z."/>
            <person name="Mansfield J.H."/>
            <person name="McCulloch K.J."/>
            <person name="Mathew T."/>
            <person name="Morton B."/>
            <person name="Muzny D.M."/>
            <person name="Neunemann D."/>
            <person name="Ongeri F."/>
            <person name="Pauchet Y."/>
            <person name="Pu L.L."/>
            <person name="Pyrousis I."/>
            <person name="Rao X.J."/>
            <person name="Redding A."/>
            <person name="Roesel C."/>
            <person name="Sanchez-Gracia A."/>
            <person name="Schaack S."/>
            <person name="Shukla A."/>
            <person name="Tetreau G."/>
            <person name="Wang Y."/>
            <person name="Xiong G.H."/>
            <person name="Traut W."/>
            <person name="Walsh T.K."/>
            <person name="Worley K.C."/>
            <person name="Wu D."/>
            <person name="Wu W."/>
            <person name="Wu Y.Q."/>
            <person name="Zhang X."/>
            <person name="Zou Z."/>
            <person name="Zucker H."/>
            <person name="Briscoe A.D."/>
            <person name="Burmester T."/>
            <person name="Clem R.J."/>
            <person name="Feyereisen R."/>
            <person name="Grimmelikhuijzen C.J.P."/>
            <person name="Hamodrakas S.J."/>
            <person name="Hansson B.S."/>
            <person name="Huguet E."/>
            <person name="Jermiin L.S."/>
            <person name="Lan Q."/>
            <person name="Lehman H.K."/>
            <person name="Lorenzen M."/>
            <person name="Merzendorfer H."/>
            <person name="Michalopoulos I."/>
            <person name="Morton D.B."/>
            <person name="Muthukrishnan S."/>
            <person name="Oakeshott J.G."/>
            <person name="Palmer W."/>
            <person name="Park Y."/>
            <person name="Passarelli A.L."/>
            <person name="Rozas J."/>
            <person name="Schwartz L.M."/>
            <person name="Smith W."/>
            <person name="Southgate A."/>
            <person name="Vilcinskas A."/>
            <person name="Vogt R."/>
            <person name="Wang P."/>
            <person name="Werren J."/>
            <person name="Yu X.Q."/>
            <person name="Zhou J.J."/>
            <person name="Brown S.J."/>
            <person name="Scherer S.E."/>
            <person name="Richards S."/>
            <person name="Blissard G.W."/>
        </authorList>
    </citation>
    <scope>NUCLEOTIDE SEQUENCE</scope>
</reference>
<evidence type="ECO:0000256" key="1">
    <source>
        <dbReference type="ARBA" id="ARBA00004167"/>
    </source>
</evidence>
<evidence type="ECO:0000313" key="10">
    <source>
        <dbReference type="Proteomes" id="UP000791440"/>
    </source>
</evidence>
<organism evidence="9 10">
    <name type="scientific">Manduca sexta</name>
    <name type="common">Tobacco hawkmoth</name>
    <name type="synonym">Tobacco hornworm</name>
    <dbReference type="NCBI Taxonomy" id="7130"/>
    <lineage>
        <taxon>Eukaryota</taxon>
        <taxon>Metazoa</taxon>
        <taxon>Ecdysozoa</taxon>
        <taxon>Arthropoda</taxon>
        <taxon>Hexapoda</taxon>
        <taxon>Insecta</taxon>
        <taxon>Pterygota</taxon>
        <taxon>Neoptera</taxon>
        <taxon>Endopterygota</taxon>
        <taxon>Lepidoptera</taxon>
        <taxon>Glossata</taxon>
        <taxon>Ditrysia</taxon>
        <taxon>Bombycoidea</taxon>
        <taxon>Sphingidae</taxon>
        <taxon>Sphinginae</taxon>
        <taxon>Sphingini</taxon>
        <taxon>Manduca</taxon>
    </lineage>
</organism>
<keyword evidence="6 8" id="KW-1133">Transmembrane helix</keyword>
<feature type="transmembrane region" description="Helical" evidence="8">
    <location>
        <begin position="33"/>
        <end position="52"/>
    </location>
</feature>
<comment type="subcellular location">
    <subcellularLocation>
        <location evidence="1">Membrane</location>
        <topology evidence="1">Single-pass membrane protein</topology>
    </subcellularLocation>
</comment>
<dbReference type="Pfam" id="PF01697">
    <property type="entry name" value="Glyco_transf_92"/>
    <property type="match status" value="1"/>
</dbReference>
<evidence type="ECO:0000256" key="8">
    <source>
        <dbReference type="RuleBase" id="RU366017"/>
    </source>
</evidence>
<keyword evidence="5 8" id="KW-0812">Transmembrane</keyword>
<dbReference type="EC" id="2.4.1.-" evidence="8"/>
<evidence type="ECO:0000256" key="5">
    <source>
        <dbReference type="ARBA" id="ARBA00022692"/>
    </source>
</evidence>
<evidence type="ECO:0000256" key="4">
    <source>
        <dbReference type="ARBA" id="ARBA00022679"/>
    </source>
</evidence>
<evidence type="ECO:0000256" key="7">
    <source>
        <dbReference type="ARBA" id="ARBA00023136"/>
    </source>
</evidence>
<dbReference type="GO" id="GO:0005737">
    <property type="term" value="C:cytoplasm"/>
    <property type="evidence" value="ECO:0007669"/>
    <property type="project" value="TreeGrafter"/>
</dbReference>
<comment type="caution">
    <text evidence="9">The sequence shown here is derived from an EMBL/GenBank/DDBJ whole genome shotgun (WGS) entry which is preliminary data.</text>
</comment>
<comment type="similarity">
    <text evidence="2 8">Belongs to the glycosyltransferase 92 family.</text>
</comment>
<keyword evidence="10" id="KW-1185">Reference proteome</keyword>
<dbReference type="Proteomes" id="UP000791440">
    <property type="component" value="Unassembled WGS sequence"/>
</dbReference>
<keyword evidence="3 8" id="KW-0328">Glycosyltransferase</keyword>
<evidence type="ECO:0000256" key="3">
    <source>
        <dbReference type="ARBA" id="ARBA00022676"/>
    </source>
</evidence>
<reference evidence="9" key="2">
    <citation type="submission" date="2020-12" db="EMBL/GenBank/DDBJ databases">
        <authorList>
            <person name="Kanost M."/>
        </authorList>
    </citation>
    <scope>NUCLEOTIDE SEQUENCE</scope>
</reference>
<dbReference type="GO" id="GO:0016020">
    <property type="term" value="C:membrane"/>
    <property type="evidence" value="ECO:0007669"/>
    <property type="project" value="UniProtKB-SubCell"/>
</dbReference>
<keyword evidence="4 8" id="KW-0808">Transferase</keyword>
<gene>
    <name evidence="9" type="ORF">O3G_MSEX015088</name>
</gene>
<dbReference type="EMBL" id="JH669466">
    <property type="protein sequence ID" value="KAG6465342.1"/>
    <property type="molecule type" value="Genomic_DNA"/>
</dbReference>
<dbReference type="GO" id="GO:0016757">
    <property type="term" value="F:glycosyltransferase activity"/>
    <property type="evidence" value="ECO:0007669"/>
    <property type="project" value="UniProtKB-UniRule"/>
</dbReference>
<sequence length="541" mass="60269">MQEFPNTETIIYQLSLNLSHSQIATLPVPSRRWLPFLLIGSVLFLVLVWVQLPAQCTPSSLTAFLGPAASAGRAAIATGVEGPSRLPERYWLLRTQHPGAYSQPSCTRLATRQELTAAAAGWQLLAVPNGSVYLYGGYWDDRFEEPLVRVLLYCDVSPPPPLYCQLWYPDDNAPLTVAAELQYAWRREWGGPIAGVNEPYIASCRARRHRPDPPLAPLAVSLVLEPCQRANNVLDVQGAPAPEEKVRGRPDNGSIAVCLKWLDYRRDVSAHLVEWVQLLKAFGASTLYVHVVHAHPNVVKVLSHYAAEGFAQVSQLAHPPQLARATHGAGARDFHDLRRELLPLNDCLYRAARRHALLAAIDMDEIIVPVRDGSWTRLVAREAVESGGAVDALVFANYYLLDGAQRGTVAPPPARMLAHVWRARNPNPPGNTRQHTPRIFPEAWKETVVIGIHKLGKPATDPASYRPMRFLSTLGKLYERIILDRLKIVAYFHHLLPPVQFGLRSMHICIRYSATRSMSMISLDTTFLPVLFSSILKKHST</sequence>
<dbReference type="PANTHER" id="PTHR21461">
    <property type="entry name" value="GLYCOSYLTRANSFERASE FAMILY 92 PROTEIN"/>
    <property type="match status" value="1"/>
</dbReference>